<reference evidence="2 3" key="1">
    <citation type="journal article" date="2019" name="Sci. Rep.">
        <title>Orb-weaving spider Araneus ventricosus genome elucidates the spidroin gene catalogue.</title>
        <authorList>
            <person name="Kono N."/>
            <person name="Nakamura H."/>
            <person name="Ohtoshi R."/>
            <person name="Moran D.A.P."/>
            <person name="Shinohara A."/>
            <person name="Yoshida Y."/>
            <person name="Fujiwara M."/>
            <person name="Mori M."/>
            <person name="Tomita M."/>
            <person name="Arakawa K."/>
        </authorList>
    </citation>
    <scope>NUCLEOTIDE SEQUENCE [LARGE SCALE GENOMIC DNA]</scope>
</reference>
<comment type="caution">
    <text evidence="2">The sequence shown here is derived from an EMBL/GenBank/DDBJ whole genome shotgun (WGS) entry which is preliminary data.</text>
</comment>
<dbReference type="AlphaFoldDB" id="A0A4Y2S2E2"/>
<gene>
    <name evidence="2" type="ORF">AVEN_265240_1</name>
</gene>
<keyword evidence="3" id="KW-1185">Reference proteome</keyword>
<keyword evidence="1" id="KW-0732">Signal</keyword>
<evidence type="ECO:0000313" key="2">
    <source>
        <dbReference type="EMBL" id="GBN81599.1"/>
    </source>
</evidence>
<feature type="signal peptide" evidence="1">
    <location>
        <begin position="1"/>
        <end position="17"/>
    </location>
</feature>
<feature type="chain" id="PRO_5021349515" evidence="1">
    <location>
        <begin position="18"/>
        <end position="164"/>
    </location>
</feature>
<accession>A0A4Y2S2E2</accession>
<organism evidence="2 3">
    <name type="scientific">Araneus ventricosus</name>
    <name type="common">Orbweaver spider</name>
    <name type="synonym">Epeira ventricosa</name>
    <dbReference type="NCBI Taxonomy" id="182803"/>
    <lineage>
        <taxon>Eukaryota</taxon>
        <taxon>Metazoa</taxon>
        <taxon>Ecdysozoa</taxon>
        <taxon>Arthropoda</taxon>
        <taxon>Chelicerata</taxon>
        <taxon>Arachnida</taxon>
        <taxon>Araneae</taxon>
        <taxon>Araneomorphae</taxon>
        <taxon>Entelegynae</taxon>
        <taxon>Araneoidea</taxon>
        <taxon>Araneidae</taxon>
        <taxon>Araneus</taxon>
    </lineage>
</organism>
<dbReference type="EMBL" id="BGPR01019327">
    <property type="protein sequence ID" value="GBN81599.1"/>
    <property type="molecule type" value="Genomic_DNA"/>
</dbReference>
<dbReference type="OrthoDB" id="6473127at2759"/>
<proteinExistence type="predicted"/>
<dbReference type="Proteomes" id="UP000499080">
    <property type="component" value="Unassembled WGS sequence"/>
</dbReference>
<name>A0A4Y2S2E2_ARAVE</name>
<evidence type="ECO:0000256" key="1">
    <source>
        <dbReference type="SAM" id="SignalP"/>
    </source>
</evidence>
<evidence type="ECO:0000313" key="3">
    <source>
        <dbReference type="Proteomes" id="UP000499080"/>
    </source>
</evidence>
<sequence length="164" mass="19205">MLIFMLLLWWLKKDASASTEEIDFASNKAYTENINLNMNNPQDGILASHPFLEIIENLGAHGYEFDPFKTKTTSQLGNHFLGIKEPDDALNIGETYPHMLPTNPFFQVCIRNPFVDSSLHFPAVFEDEFTNITFPPRKNYSYCKEWIEKHRRDYIKTVRSFSRY</sequence>
<protein>
    <submittedName>
        <fullName evidence="2">Uncharacterized protein</fullName>
    </submittedName>
</protein>